<dbReference type="PANTHER" id="PTHR11566">
    <property type="entry name" value="DYNAMIN"/>
    <property type="match status" value="1"/>
</dbReference>
<dbReference type="InterPro" id="IPR001401">
    <property type="entry name" value="Dynamin_GTPase"/>
</dbReference>
<keyword evidence="8" id="KW-1185">Reference proteome</keyword>
<evidence type="ECO:0000256" key="1">
    <source>
        <dbReference type="ARBA" id="ARBA00022741"/>
    </source>
</evidence>
<dbReference type="PANTHER" id="PTHR11566:SF214">
    <property type="entry name" value="DYNAMIN-TYPE G DOMAIN-CONTAINING PROTEIN"/>
    <property type="match status" value="1"/>
</dbReference>
<feature type="region of interest" description="Disordered" evidence="4">
    <location>
        <begin position="18"/>
        <end position="37"/>
    </location>
</feature>
<dbReference type="InterPro" id="IPR045063">
    <property type="entry name" value="Dynamin_N"/>
</dbReference>
<feature type="non-terminal residue" evidence="7">
    <location>
        <position position="1"/>
    </location>
</feature>
<feature type="region of interest" description="Disordered" evidence="4">
    <location>
        <begin position="540"/>
        <end position="581"/>
    </location>
</feature>
<evidence type="ECO:0000313" key="7">
    <source>
        <dbReference type="EMBL" id="KAH0903578.1"/>
    </source>
</evidence>
<dbReference type="InterPro" id="IPR000375">
    <property type="entry name" value="Dynamin_stalk"/>
</dbReference>
<dbReference type="SMART" id="SM00053">
    <property type="entry name" value="DYNc"/>
    <property type="match status" value="1"/>
</dbReference>
<dbReference type="InterPro" id="IPR027417">
    <property type="entry name" value="P-loop_NTPase"/>
</dbReference>
<comment type="caution">
    <text evidence="7">The sequence shown here is derived from an EMBL/GenBank/DDBJ whole genome shotgun (WGS) entry which is preliminary data.</text>
</comment>
<gene>
    <name evidence="7" type="ORF">HID58_043081</name>
</gene>
<dbReference type="Pfam" id="PF00350">
    <property type="entry name" value="Dynamin_N"/>
    <property type="match status" value="1"/>
</dbReference>
<feature type="compositionally biased region" description="Acidic residues" evidence="4">
    <location>
        <begin position="20"/>
        <end position="36"/>
    </location>
</feature>
<keyword evidence="3" id="KW-0505">Motor protein</keyword>
<feature type="compositionally biased region" description="Basic and acidic residues" evidence="4">
    <location>
        <begin position="540"/>
        <end position="549"/>
    </location>
</feature>
<dbReference type="InterPro" id="IPR030381">
    <property type="entry name" value="G_DYNAMIN_dom"/>
</dbReference>
<evidence type="ECO:0000256" key="4">
    <source>
        <dbReference type="SAM" id="MobiDB-lite"/>
    </source>
</evidence>
<protein>
    <recommendedName>
        <fullName evidence="9">Dynamin GTPase</fullName>
    </recommendedName>
</protein>
<name>A0ABQ8BGW7_BRANA</name>
<proteinExistence type="predicted"/>
<organism evidence="7 8">
    <name type="scientific">Brassica napus</name>
    <name type="common">Rape</name>
    <dbReference type="NCBI Taxonomy" id="3708"/>
    <lineage>
        <taxon>Eukaryota</taxon>
        <taxon>Viridiplantae</taxon>
        <taxon>Streptophyta</taxon>
        <taxon>Embryophyta</taxon>
        <taxon>Tracheophyta</taxon>
        <taxon>Spermatophyta</taxon>
        <taxon>Magnoliopsida</taxon>
        <taxon>eudicotyledons</taxon>
        <taxon>Gunneridae</taxon>
        <taxon>Pentapetalae</taxon>
        <taxon>rosids</taxon>
        <taxon>malvids</taxon>
        <taxon>Brassicales</taxon>
        <taxon>Brassicaceae</taxon>
        <taxon>Brassiceae</taxon>
        <taxon>Brassica</taxon>
    </lineage>
</organism>
<reference evidence="7 8" key="1">
    <citation type="submission" date="2021-05" db="EMBL/GenBank/DDBJ databases">
        <title>Genome Assembly of Synthetic Allotetraploid Brassica napus Reveals Homoeologous Exchanges between Subgenomes.</title>
        <authorList>
            <person name="Davis J.T."/>
        </authorList>
    </citation>
    <scope>NUCLEOTIDE SEQUENCE [LARGE SCALE GENOMIC DNA]</scope>
    <source>
        <strain evidence="8">cv. Da-Ae</strain>
        <tissue evidence="7">Seedling</tissue>
    </source>
</reference>
<dbReference type="Proteomes" id="UP000824890">
    <property type="component" value="Unassembled WGS sequence"/>
</dbReference>
<feature type="compositionally biased region" description="Basic and acidic residues" evidence="4">
    <location>
        <begin position="562"/>
        <end position="574"/>
    </location>
</feature>
<dbReference type="Gene3D" id="1.20.120.1240">
    <property type="entry name" value="Dynamin, middle domain"/>
    <property type="match status" value="1"/>
</dbReference>
<dbReference type="InterPro" id="IPR020850">
    <property type="entry name" value="GED_dom"/>
</dbReference>
<dbReference type="InterPro" id="IPR022812">
    <property type="entry name" value="Dynamin"/>
</dbReference>
<evidence type="ECO:0000256" key="2">
    <source>
        <dbReference type="ARBA" id="ARBA00023134"/>
    </source>
</evidence>
<evidence type="ECO:0008006" key="9">
    <source>
        <dbReference type="Google" id="ProtNLM"/>
    </source>
</evidence>
<evidence type="ECO:0000259" key="6">
    <source>
        <dbReference type="PROSITE" id="PS51718"/>
    </source>
</evidence>
<dbReference type="SUPFAM" id="SSF52540">
    <property type="entry name" value="P-loop containing nucleoside triphosphate hydrolases"/>
    <property type="match status" value="2"/>
</dbReference>
<feature type="domain" description="GED" evidence="5">
    <location>
        <begin position="1238"/>
        <end position="1330"/>
    </location>
</feature>
<dbReference type="Pfam" id="PF01031">
    <property type="entry name" value="Dynamin_M"/>
    <property type="match status" value="1"/>
</dbReference>
<dbReference type="PROSITE" id="PS51388">
    <property type="entry name" value="GED"/>
    <property type="match status" value="1"/>
</dbReference>
<accession>A0ABQ8BGW7</accession>
<evidence type="ECO:0000313" key="8">
    <source>
        <dbReference type="Proteomes" id="UP000824890"/>
    </source>
</evidence>
<dbReference type="Pfam" id="PF02212">
    <property type="entry name" value="GED"/>
    <property type="match status" value="1"/>
</dbReference>
<dbReference type="Gene3D" id="3.40.50.300">
    <property type="entry name" value="P-loop containing nucleotide triphosphate hydrolases"/>
    <property type="match status" value="1"/>
</dbReference>
<dbReference type="EMBL" id="JAGKQM010000011">
    <property type="protein sequence ID" value="KAH0903578.1"/>
    <property type="molecule type" value="Genomic_DNA"/>
</dbReference>
<sequence>RTWKAWKKGYLLYEVKTDEDKEDESDEGASDPEEEIGVDKVCEWIESLSKLWKRDLEYIDTGQNDDVKKNDVKKEKKKKSSKKMKLSVEDVKINNSNAVLKFKITDPLREKLQATTSEMILGGADLVGRARTGQGKKLEIKLKRGADIVVGTPGRIKDHTERHNIATRFLKQDKKTIDLVGNDKIKASNSVRPIALPCSKQSMSRLIPYTISLYSSGGSKICFTKTKDQASQFSGLLPGARALHGDIQQSQRKITLVGFRKGQTGGAGKSGVAIMLYGSRKSGLSSIEKQTGKRFEHVSAPQPNDIAKAVGMEAAEKIIQMVKENDGNSKTQVIGESEIESFEKDEDLVLDQKEFETLYHHEEKSAGDIIMGQSRISEDSAEKNNEDRMKIGQSCVEYENLESFLKLPLEDPCILAHKENESLRIVWRTLGLKIAATYFSLYVVLWIVNAKVETFELGKTRRSHETKSNRATNFDRERREHKTIVDERTRSGYPVRQGERISMSYRHTGLCVYETEGKEDFMETNLEKPEDSTKTAKKLLAESKTEKAQKGSTKTTTKKRLDKSVHSDAKKRNSEGGSMDMQIAKSLKSKKKNSWAMKSSTKEFEQILKSHQKRNRTAVEEVEFNKSEHGEELVSKRASIWWSLDKKFYDGIIKSYKRLNKMHLKSLILIILKKNIISDEEVSKFSRIHGKFKDVVRSVHSDDEEHGKLERKRKDTLMLMGVMLCMLERRKTRMHGLTVLKLIRCILDDLLLMILKRKKMGGQSVGNTVRSLSICFSVAMGIHADELSKEVFAGSKWFVLRYDVLNLEIIKTAIGFAKQEDLSKAGAPDLTMVDLPGITRVPVKGQPENIYEQISGMIMKYIKPQESIILNVLSATVDFTTCESIRMSRQVDKTGERTLAVVTNADMAPEGLLQKVTADDVSIGLGYVCVRNRVGEETYEEAREQEELLFKTHPSLSMIDENIVCLPVLAQKLIQIQTTMISRCLPEIVRKINHKMETADLELKKLPMVMTSSGDALMTLMDIIASAKESLLRILIQGDFSEFPDNHSMHGTARLADMLSKFSDDLQAKPKQVREFLIDEIKVLEECKCVGLPNFTPRSAFMAILSQHVDDIHAKPVEFIKNIWDYIEVVLSSVITKYSENFPRVQPSIKRAGRNLMSKIKEHSVDRVIQIVEMEKLTDYTCSPEYMKSWTEKIDAQKSFVDAVLNDKTKPESFSINGFGSVKISHLREYHAHLLQQAFDMKMRITSYWKIVLRRIVDNLALYLQLSVKYFVNTQFQKEIVAEMVDPKGGGGVERMLEESPSVASKREKLEKSIKVLKESKDAVAAIVDQ</sequence>
<feature type="domain" description="Dynamin-type G" evidence="6">
    <location>
        <begin position="825"/>
        <end position="986"/>
    </location>
</feature>
<dbReference type="PROSITE" id="PS51718">
    <property type="entry name" value="G_DYNAMIN_2"/>
    <property type="match status" value="1"/>
</dbReference>
<evidence type="ECO:0000259" key="5">
    <source>
        <dbReference type="PROSITE" id="PS51388"/>
    </source>
</evidence>
<dbReference type="InterPro" id="IPR003130">
    <property type="entry name" value="GED"/>
</dbReference>
<dbReference type="SMART" id="SM00302">
    <property type="entry name" value="GED"/>
    <property type="match status" value="1"/>
</dbReference>
<evidence type="ECO:0000256" key="3">
    <source>
        <dbReference type="ARBA" id="ARBA00023175"/>
    </source>
</evidence>
<keyword evidence="1" id="KW-0547">Nucleotide-binding</keyword>
<keyword evidence="2" id="KW-0342">GTP-binding</keyword>